<dbReference type="OrthoDB" id="4053447at2759"/>
<dbReference type="AlphaFoldDB" id="G8BW90"/>
<dbReference type="eggNOG" id="ENOG502S9M3">
    <property type="taxonomic scope" value="Eukaryota"/>
</dbReference>
<dbReference type="KEGG" id="tpf:TPHA_0G03280"/>
<evidence type="ECO:0000313" key="1">
    <source>
        <dbReference type="EMBL" id="CCE64168.1"/>
    </source>
</evidence>
<dbReference type="RefSeq" id="XP_003686602.1">
    <property type="nucleotide sequence ID" value="XM_003686554.1"/>
</dbReference>
<dbReference type="HOGENOM" id="CLU_1627036_0_0_1"/>
<sequence>MCSEIEQVITDLISEDPYNCDKSRVLVFVLGDESRVAFEKIVPGALQLNSSIGSVLRSRNDIDILFLNKPQVLFMYLMKLDALENGKESIDYNYIIFYGLDCLIKEINNKNENHGQFDLEQVRLSNLIYNIAFRIKRKHSLKGLRYIPLRDDEENTSNSLRKIEEYWETVC</sequence>
<name>G8BW90_TETPH</name>
<dbReference type="EMBL" id="HE612862">
    <property type="protein sequence ID" value="CCE64168.1"/>
    <property type="molecule type" value="Genomic_DNA"/>
</dbReference>
<dbReference type="OMA" id="FRIKRKH"/>
<dbReference type="GeneID" id="11535733"/>
<dbReference type="STRING" id="1071381.G8BW90"/>
<accession>G8BW90</accession>
<proteinExistence type="predicted"/>
<organism evidence="1 2">
    <name type="scientific">Tetrapisispora phaffii (strain ATCC 24235 / CBS 4417 / NBRC 1672 / NRRL Y-8282 / UCD 70-5)</name>
    <name type="common">Yeast</name>
    <name type="synonym">Fabospora phaffii</name>
    <dbReference type="NCBI Taxonomy" id="1071381"/>
    <lineage>
        <taxon>Eukaryota</taxon>
        <taxon>Fungi</taxon>
        <taxon>Dikarya</taxon>
        <taxon>Ascomycota</taxon>
        <taxon>Saccharomycotina</taxon>
        <taxon>Saccharomycetes</taxon>
        <taxon>Saccharomycetales</taxon>
        <taxon>Saccharomycetaceae</taxon>
        <taxon>Tetrapisispora</taxon>
    </lineage>
</organism>
<reference evidence="1 2" key="1">
    <citation type="journal article" date="2011" name="Proc. Natl. Acad. Sci. U.S.A.">
        <title>Evolutionary erosion of yeast sex chromosomes by mating-type switching accidents.</title>
        <authorList>
            <person name="Gordon J.L."/>
            <person name="Armisen D."/>
            <person name="Proux-Wera E."/>
            <person name="Oheigeartaigh S.S."/>
            <person name="Byrne K.P."/>
            <person name="Wolfe K.H."/>
        </authorList>
    </citation>
    <scope>NUCLEOTIDE SEQUENCE [LARGE SCALE GENOMIC DNA]</scope>
    <source>
        <strain evidence="2">ATCC 24235 / CBS 4417 / NBRC 1672 / NRRL Y-8282 / UCD 70-5</strain>
    </source>
</reference>
<protein>
    <submittedName>
        <fullName evidence="1">Uncharacterized protein</fullName>
    </submittedName>
</protein>
<evidence type="ECO:0000313" key="2">
    <source>
        <dbReference type="Proteomes" id="UP000005666"/>
    </source>
</evidence>
<keyword evidence="2" id="KW-1185">Reference proteome</keyword>
<dbReference type="Proteomes" id="UP000005666">
    <property type="component" value="Chromosome 7"/>
</dbReference>
<gene>
    <name evidence="1" type="primary">TPHA0G03280</name>
    <name evidence="1" type="ordered locus">TPHA_0G03280</name>
</gene>